<accession>A0ABS0HA99</accession>
<feature type="region of interest" description="Disordered" evidence="1">
    <location>
        <begin position="227"/>
        <end position="247"/>
    </location>
</feature>
<organism evidence="2 3">
    <name type="scientific">Plantactinospora alkalitolerans</name>
    <dbReference type="NCBI Taxonomy" id="2789879"/>
    <lineage>
        <taxon>Bacteria</taxon>
        <taxon>Bacillati</taxon>
        <taxon>Actinomycetota</taxon>
        <taxon>Actinomycetes</taxon>
        <taxon>Micromonosporales</taxon>
        <taxon>Micromonosporaceae</taxon>
        <taxon>Plantactinospora</taxon>
    </lineage>
</organism>
<proteinExistence type="predicted"/>
<keyword evidence="3" id="KW-1185">Reference proteome</keyword>
<feature type="compositionally biased region" description="Basic and acidic residues" evidence="1">
    <location>
        <begin position="229"/>
        <end position="246"/>
    </location>
</feature>
<reference evidence="2 3" key="1">
    <citation type="submission" date="2020-11" db="EMBL/GenBank/DDBJ databases">
        <title>A novel isolate from a Black sea contaminated sediment with potential to produce alkanes: Plantactinospora alkalitolerans sp. nov.</title>
        <authorList>
            <person name="Carro L."/>
            <person name="Veyisoglu A."/>
            <person name="Guven K."/>
            <person name="Schumann P."/>
            <person name="Klenk H.-P."/>
            <person name="Sahin N."/>
        </authorList>
    </citation>
    <scope>NUCLEOTIDE SEQUENCE [LARGE SCALE GENOMIC DNA]</scope>
    <source>
        <strain evidence="2 3">S1510</strain>
    </source>
</reference>
<evidence type="ECO:0000313" key="2">
    <source>
        <dbReference type="EMBL" id="MBF9135181.1"/>
    </source>
</evidence>
<dbReference type="RefSeq" id="WP_196206642.1">
    <property type="nucleotide sequence ID" value="NZ_JADPUN010000422.1"/>
</dbReference>
<name>A0ABS0HA99_9ACTN</name>
<evidence type="ECO:0000256" key="1">
    <source>
        <dbReference type="SAM" id="MobiDB-lite"/>
    </source>
</evidence>
<evidence type="ECO:0000313" key="3">
    <source>
        <dbReference type="Proteomes" id="UP000638560"/>
    </source>
</evidence>
<protein>
    <submittedName>
        <fullName evidence="2">Uncharacterized protein</fullName>
    </submittedName>
</protein>
<sequence length="400" mass="44893">MESTPGARELADGLAENPRASDIAALLGVSARQIGQWVQESKPGERLADHPFPTPARDADNKRYWPKEQVDKILDWHRAEVRLDELGDDPRYFRDLVVQHPDGREEEIRALTRSGVAAFLRVAEGSVSRWVKQSEPGGRRADDPFPPPERDIGGKPYWRQTQAEELLAWRSGDEPAEPGERTPVFEQRVFRLPDGTMSPPVTILTRDAVGDFLGFQPIQITRFMSRSRPGGDLEHHPFPAEQRDNRGNPYWLASQVDELAEWGEWYKSQPRRMGAGGGAGAHKRVFARYLPTRRAHAWHPPAHTTDSVTTRYCLFCEMGAVGKSRVDPCTGYSVERAARLSRVDAGDVRGRSGGDFIAAEVRDGLVQLKPRTAKIAVYELTAAGREWLDQYFEFAEDASV</sequence>
<feature type="region of interest" description="Disordered" evidence="1">
    <location>
        <begin position="40"/>
        <end position="62"/>
    </location>
</feature>
<dbReference type="EMBL" id="JADPUN010000422">
    <property type="protein sequence ID" value="MBF9135181.1"/>
    <property type="molecule type" value="Genomic_DNA"/>
</dbReference>
<comment type="caution">
    <text evidence="2">The sequence shown here is derived from an EMBL/GenBank/DDBJ whole genome shotgun (WGS) entry which is preliminary data.</text>
</comment>
<dbReference type="Proteomes" id="UP000638560">
    <property type="component" value="Unassembled WGS sequence"/>
</dbReference>
<feature type="compositionally biased region" description="Basic and acidic residues" evidence="1">
    <location>
        <begin position="137"/>
        <end position="153"/>
    </location>
</feature>
<feature type="region of interest" description="Disordered" evidence="1">
    <location>
        <begin position="132"/>
        <end position="155"/>
    </location>
</feature>
<gene>
    <name evidence="2" type="ORF">I0C86_40600</name>
</gene>